<keyword evidence="2" id="KW-0067">ATP-binding</keyword>
<gene>
    <name evidence="2" type="ORF">IAC74_05335</name>
</gene>
<dbReference type="SUPFAM" id="SSF55874">
    <property type="entry name" value="ATPase domain of HSP90 chaperone/DNA topoisomerase II/histidine kinase"/>
    <property type="match status" value="1"/>
</dbReference>
<proteinExistence type="predicted"/>
<protein>
    <submittedName>
        <fullName evidence="2">ATP-binding protein</fullName>
    </submittedName>
</protein>
<feature type="domain" description="Histidine kinase/HSP90-like ATPase" evidence="1">
    <location>
        <begin position="25"/>
        <end position="137"/>
    </location>
</feature>
<reference evidence="2" key="1">
    <citation type="submission" date="2020-10" db="EMBL/GenBank/DDBJ databases">
        <authorList>
            <person name="Gilroy R."/>
        </authorList>
    </citation>
    <scope>NUCLEOTIDE SEQUENCE</scope>
    <source>
        <strain evidence="2">4920</strain>
    </source>
</reference>
<dbReference type="AlphaFoldDB" id="A0A9D1SZQ8"/>
<dbReference type="Gene3D" id="3.30.565.10">
    <property type="entry name" value="Histidine kinase-like ATPase, C-terminal domain"/>
    <property type="match status" value="1"/>
</dbReference>
<evidence type="ECO:0000313" key="3">
    <source>
        <dbReference type="Proteomes" id="UP000886743"/>
    </source>
</evidence>
<dbReference type="Pfam" id="PF13581">
    <property type="entry name" value="HATPase_c_2"/>
    <property type="match status" value="1"/>
</dbReference>
<evidence type="ECO:0000313" key="2">
    <source>
        <dbReference type="EMBL" id="HIV02978.1"/>
    </source>
</evidence>
<evidence type="ECO:0000259" key="1">
    <source>
        <dbReference type="Pfam" id="PF13581"/>
    </source>
</evidence>
<keyword evidence="2" id="KW-0547">Nucleotide-binding</keyword>
<dbReference type="InterPro" id="IPR036890">
    <property type="entry name" value="HATPase_C_sf"/>
</dbReference>
<name>A0A9D1SZQ8_9FIRM</name>
<dbReference type="GO" id="GO:0005524">
    <property type="term" value="F:ATP binding"/>
    <property type="evidence" value="ECO:0007669"/>
    <property type="project" value="UniProtKB-KW"/>
</dbReference>
<dbReference type="InterPro" id="IPR003594">
    <property type="entry name" value="HATPase_dom"/>
</dbReference>
<accession>A0A9D1SZQ8</accession>
<organism evidence="2 3">
    <name type="scientific">Candidatus Aphodoplasma excrementigallinarum</name>
    <dbReference type="NCBI Taxonomy" id="2840673"/>
    <lineage>
        <taxon>Bacteria</taxon>
        <taxon>Bacillati</taxon>
        <taxon>Bacillota</taxon>
        <taxon>Clostridia</taxon>
        <taxon>Eubacteriales</taxon>
        <taxon>Candidatus Aphodoplasma</taxon>
    </lineage>
</organism>
<reference evidence="2" key="2">
    <citation type="journal article" date="2021" name="PeerJ">
        <title>Extensive microbial diversity within the chicken gut microbiome revealed by metagenomics and culture.</title>
        <authorList>
            <person name="Gilroy R."/>
            <person name="Ravi A."/>
            <person name="Getino M."/>
            <person name="Pursley I."/>
            <person name="Horton D.L."/>
            <person name="Alikhan N.F."/>
            <person name="Baker D."/>
            <person name="Gharbi K."/>
            <person name="Hall N."/>
            <person name="Watson M."/>
            <person name="Adriaenssens E.M."/>
            <person name="Foster-Nyarko E."/>
            <person name="Jarju S."/>
            <person name="Secka A."/>
            <person name="Antonio M."/>
            <person name="Oren A."/>
            <person name="Chaudhuri R.R."/>
            <person name="La Ragione R."/>
            <person name="Hildebrand F."/>
            <person name="Pallen M.J."/>
        </authorList>
    </citation>
    <scope>NUCLEOTIDE SEQUENCE</scope>
    <source>
        <strain evidence="2">4920</strain>
    </source>
</reference>
<comment type="caution">
    <text evidence="2">The sequence shown here is derived from an EMBL/GenBank/DDBJ whole genome shotgun (WGS) entry which is preliminary data.</text>
</comment>
<sequence length="141" mass="14867">MENAIKLHYDVAGGDFIEAGTASGNVKKVLSQIGIDPAAIRRAAIAMYEGEINMVIHANGGTADVEVTNAYIEIVLRDSGPGIKDINLAMQAGYSTASQAARDMGFGAGMGLPNMKSYTDEMDIASEVGVGTTVTMRIYFK</sequence>
<dbReference type="Proteomes" id="UP000886743">
    <property type="component" value="Unassembled WGS sequence"/>
</dbReference>
<dbReference type="EMBL" id="DVOF01000154">
    <property type="protein sequence ID" value="HIV02978.1"/>
    <property type="molecule type" value="Genomic_DNA"/>
</dbReference>